<evidence type="ECO:0000313" key="3">
    <source>
        <dbReference type="Proteomes" id="UP000316855"/>
    </source>
</evidence>
<dbReference type="KEGG" id="gax:Pan161_13310"/>
<dbReference type="RefSeq" id="WP_145225151.1">
    <property type="nucleotide sequence ID" value="NZ_CP036343.1"/>
</dbReference>
<dbReference type="Gene3D" id="3.40.50.1820">
    <property type="entry name" value="alpha/beta hydrolase"/>
    <property type="match status" value="2"/>
</dbReference>
<evidence type="ECO:0000313" key="2">
    <source>
        <dbReference type="EMBL" id="QDT89699.1"/>
    </source>
</evidence>
<gene>
    <name evidence="2" type="ORF">Pan161_13310</name>
</gene>
<dbReference type="AlphaFoldDB" id="A0A517V9M1"/>
<name>A0A517V9M1_9PLAN</name>
<dbReference type="Pfam" id="PF05448">
    <property type="entry name" value="AXE1"/>
    <property type="match status" value="1"/>
</dbReference>
<organism evidence="2 3">
    <name type="scientific">Gimesia algae</name>
    <dbReference type="NCBI Taxonomy" id="2527971"/>
    <lineage>
        <taxon>Bacteria</taxon>
        <taxon>Pseudomonadati</taxon>
        <taxon>Planctomycetota</taxon>
        <taxon>Planctomycetia</taxon>
        <taxon>Planctomycetales</taxon>
        <taxon>Planctomycetaceae</taxon>
        <taxon>Gimesia</taxon>
    </lineage>
</organism>
<dbReference type="InterPro" id="IPR029058">
    <property type="entry name" value="AB_hydrolase_fold"/>
</dbReference>
<reference evidence="2 3" key="1">
    <citation type="submission" date="2019-02" db="EMBL/GenBank/DDBJ databases">
        <title>Deep-cultivation of Planctomycetes and their phenomic and genomic characterization uncovers novel biology.</title>
        <authorList>
            <person name="Wiegand S."/>
            <person name="Jogler M."/>
            <person name="Boedeker C."/>
            <person name="Pinto D."/>
            <person name="Vollmers J."/>
            <person name="Rivas-Marin E."/>
            <person name="Kohn T."/>
            <person name="Peeters S.H."/>
            <person name="Heuer A."/>
            <person name="Rast P."/>
            <person name="Oberbeckmann S."/>
            <person name="Bunk B."/>
            <person name="Jeske O."/>
            <person name="Meyerdierks A."/>
            <person name="Storesund J.E."/>
            <person name="Kallscheuer N."/>
            <person name="Luecker S."/>
            <person name="Lage O.M."/>
            <person name="Pohl T."/>
            <person name="Merkel B.J."/>
            <person name="Hornburger P."/>
            <person name="Mueller R.-W."/>
            <person name="Bruemmer F."/>
            <person name="Labrenz M."/>
            <person name="Spormann A.M."/>
            <person name="Op den Camp H."/>
            <person name="Overmann J."/>
            <person name="Amann R."/>
            <person name="Jetten M.S.M."/>
            <person name="Mascher T."/>
            <person name="Medema M.H."/>
            <person name="Devos D.P."/>
            <person name="Kaster A.-K."/>
            <person name="Ovreas L."/>
            <person name="Rohde M."/>
            <person name="Galperin M.Y."/>
            <person name="Jogler C."/>
        </authorList>
    </citation>
    <scope>NUCLEOTIDE SEQUENCE [LARGE SCALE GENOMIC DNA]</scope>
    <source>
        <strain evidence="2 3">Pan161</strain>
    </source>
</reference>
<dbReference type="EMBL" id="CP036343">
    <property type="protein sequence ID" value="QDT89699.1"/>
    <property type="molecule type" value="Genomic_DNA"/>
</dbReference>
<dbReference type="InterPro" id="IPR008391">
    <property type="entry name" value="AXE1_dom"/>
</dbReference>
<dbReference type="PANTHER" id="PTHR22946">
    <property type="entry name" value="DIENELACTONE HYDROLASE DOMAIN-CONTAINING PROTEIN-RELATED"/>
    <property type="match status" value="1"/>
</dbReference>
<dbReference type="PANTHER" id="PTHR22946:SF8">
    <property type="entry name" value="ACETYL XYLAN ESTERASE DOMAIN-CONTAINING PROTEIN"/>
    <property type="match status" value="1"/>
</dbReference>
<feature type="domain" description="Acetyl xylan esterase" evidence="1">
    <location>
        <begin position="253"/>
        <end position="300"/>
    </location>
</feature>
<dbReference type="InterPro" id="IPR050261">
    <property type="entry name" value="FrsA_esterase"/>
</dbReference>
<dbReference type="SUPFAM" id="SSF53474">
    <property type="entry name" value="alpha/beta-Hydrolases"/>
    <property type="match status" value="2"/>
</dbReference>
<protein>
    <submittedName>
        <fullName evidence="2">Acetyl xylan esterase (AXE1)</fullName>
    </submittedName>
</protein>
<evidence type="ECO:0000259" key="1">
    <source>
        <dbReference type="Pfam" id="PF05448"/>
    </source>
</evidence>
<proteinExistence type="predicted"/>
<accession>A0A517V9M1</accession>
<keyword evidence="3" id="KW-1185">Reference proteome</keyword>
<dbReference type="OrthoDB" id="244125at2"/>
<sequence>MIQNDDQISMDRRTALQNIGLALVSAGVIGSPTGLASVFAADEDPAFKDSRLEALKDLNGYFPFTPAESPEAWEKRAEYVRRQIKVAAGVWPEPENTKINATLHGKVDRDEYTVEKVFFQSSPGLYVTGNLYRPKGKSGPFPMVLSPHGHFAEGRFYDSGAQKVQANIKAGAEKYEVGGRYPLQARCVELARMGCMVFHYDMLGYADGFCLSYDLIHRFAKQRPEMSSEKNWGLFSAQSELRLISALGLQTLNSIRALDWVCSLPEVDQKRIGITGASGGGTQTFILAAIDQRITAAFPAVMVSTAMQGGCTCENATYLRVGTGNIEFAALLAPRPLGVTAADDWTKEIESKGLPELKQHFKMLGVPENVIGKYFPFPHNYNYVSRAMMYEFFNQHFQLGLSSPIVEADFKPLSREELTVWNKKYPAPPGDEQSEIKILHTLAKNNAKQIKRLTPRDQKSLAEYRRVVGGAIEVMIGRSLPDKEDLEPENLSEESKSGYRQYHTLIKNKRYEEVTPTLFFLPDQWNQKVVIWLDNQGKSGLLKADGTLKSPIQRLVDSGTAVAGIDVLYQGEFSKLQAAPTEMPVVNNPREFAGYTLGYNHPVFSKQVHDILNVLAFSKHHDSQPQSIALAGFGFSGVLAAAAGAHSSDIIQKLAVDTRGFRFKEITNIRDLRLWPGAIKYGDVEGLLSLCQPASLWLAGKSSSVPELIQATYNAAGQLNQVTLYNETANREAAAVDWLLKG</sequence>
<dbReference type="Proteomes" id="UP000316855">
    <property type="component" value="Chromosome"/>
</dbReference>